<accession>T1AMZ2</accession>
<organism evidence="2">
    <name type="scientific">mine drainage metagenome</name>
    <dbReference type="NCBI Taxonomy" id="410659"/>
    <lineage>
        <taxon>unclassified sequences</taxon>
        <taxon>metagenomes</taxon>
        <taxon>ecological metagenomes</taxon>
    </lineage>
</organism>
<evidence type="ECO:0008006" key="3">
    <source>
        <dbReference type="Google" id="ProtNLM"/>
    </source>
</evidence>
<feature type="transmembrane region" description="Helical" evidence="1">
    <location>
        <begin position="111"/>
        <end position="133"/>
    </location>
</feature>
<keyword evidence="1" id="KW-0472">Membrane</keyword>
<dbReference type="AlphaFoldDB" id="T1AMZ2"/>
<reference evidence="2" key="1">
    <citation type="submission" date="2013-08" db="EMBL/GenBank/DDBJ databases">
        <authorList>
            <person name="Mendez C."/>
            <person name="Richter M."/>
            <person name="Ferrer M."/>
            <person name="Sanchez J."/>
        </authorList>
    </citation>
    <scope>NUCLEOTIDE SEQUENCE</scope>
</reference>
<sequence>MFYASGGSFNLVGNPMNESISFTQFTYTVTFKESNLLKGTKWSVIFNGKEQNSTSSVILFAATNGTYSYSILSVNGYTVSTPTGTTKVNGSNVVVTIPFSANKISQNNPSYLEYVIIVSIIAISAFVIIMVNYRRRR</sequence>
<gene>
    <name evidence="2" type="ORF">B1A_15961</name>
</gene>
<comment type="caution">
    <text evidence="2">The sequence shown here is derived from an EMBL/GenBank/DDBJ whole genome shotgun (WGS) entry which is preliminary data.</text>
</comment>
<proteinExistence type="predicted"/>
<protein>
    <recommendedName>
        <fullName evidence="3">Thermopsin</fullName>
    </recommendedName>
</protein>
<dbReference type="EMBL" id="AUZX01011723">
    <property type="protein sequence ID" value="EQD42069.1"/>
    <property type="molecule type" value="Genomic_DNA"/>
</dbReference>
<keyword evidence="1" id="KW-1133">Transmembrane helix</keyword>
<reference evidence="2" key="2">
    <citation type="journal article" date="2014" name="ISME J.">
        <title>Microbial stratification in low pH oxic and suboxic macroscopic growths along an acid mine drainage.</title>
        <authorList>
            <person name="Mendez-Garcia C."/>
            <person name="Mesa V."/>
            <person name="Sprenger R.R."/>
            <person name="Richter M."/>
            <person name="Diez M.S."/>
            <person name="Solano J."/>
            <person name="Bargiela R."/>
            <person name="Golyshina O.V."/>
            <person name="Manteca A."/>
            <person name="Ramos J.L."/>
            <person name="Gallego J.R."/>
            <person name="Llorente I."/>
            <person name="Martins Dos Santos V.A."/>
            <person name="Jensen O.N."/>
            <person name="Pelaez A.I."/>
            <person name="Sanchez J."/>
            <person name="Ferrer M."/>
        </authorList>
    </citation>
    <scope>NUCLEOTIDE SEQUENCE</scope>
</reference>
<evidence type="ECO:0000313" key="2">
    <source>
        <dbReference type="EMBL" id="EQD42069.1"/>
    </source>
</evidence>
<name>T1AMZ2_9ZZZZ</name>
<keyword evidence="1" id="KW-0812">Transmembrane</keyword>
<evidence type="ECO:0000256" key="1">
    <source>
        <dbReference type="SAM" id="Phobius"/>
    </source>
</evidence>